<keyword evidence="13" id="KW-1185">Reference proteome</keyword>
<dbReference type="OrthoDB" id="543368at2759"/>
<dbReference type="KEGG" id="cre:CHLRE_16g677765v5"/>
<evidence type="ECO:0000256" key="10">
    <source>
        <dbReference type="SAM" id="MobiDB-lite"/>
    </source>
</evidence>
<dbReference type="InterPro" id="IPR001599">
    <property type="entry name" value="Macroglobln_a2"/>
</dbReference>
<keyword evidence="9" id="KW-0482">Metalloprotease</keyword>
<keyword evidence="4" id="KW-0645">Protease</keyword>
<accession>A0A2K3CVV8</accession>
<dbReference type="RefSeq" id="XP_042916221.1">
    <property type="nucleotide sequence ID" value="XM_043071338.1"/>
</dbReference>
<evidence type="ECO:0000256" key="3">
    <source>
        <dbReference type="ARBA" id="ARBA00022525"/>
    </source>
</evidence>
<keyword evidence="3" id="KW-0964">Secreted</keyword>
<dbReference type="GO" id="GO:0004866">
    <property type="term" value="F:endopeptidase inhibitor activity"/>
    <property type="evidence" value="ECO:0007669"/>
    <property type="project" value="InterPro"/>
</dbReference>
<evidence type="ECO:0000256" key="8">
    <source>
        <dbReference type="ARBA" id="ARBA00022833"/>
    </source>
</evidence>
<dbReference type="OMA" id="WIEPFES"/>
<evidence type="ECO:0000313" key="13">
    <source>
        <dbReference type="Proteomes" id="UP000006906"/>
    </source>
</evidence>
<dbReference type="InterPro" id="IPR041246">
    <property type="entry name" value="Bact_MG10"/>
</dbReference>
<evidence type="ECO:0000256" key="6">
    <source>
        <dbReference type="ARBA" id="ARBA00022729"/>
    </source>
</evidence>
<evidence type="ECO:0000313" key="12">
    <source>
        <dbReference type="EMBL" id="PNW72419.1"/>
    </source>
</evidence>
<organism evidence="12 13">
    <name type="scientific">Chlamydomonas reinhardtii</name>
    <name type="common">Chlamydomonas smithii</name>
    <dbReference type="NCBI Taxonomy" id="3055"/>
    <lineage>
        <taxon>Eukaryota</taxon>
        <taxon>Viridiplantae</taxon>
        <taxon>Chlorophyta</taxon>
        <taxon>core chlorophytes</taxon>
        <taxon>Chlorophyceae</taxon>
        <taxon>CS clade</taxon>
        <taxon>Chlamydomonadales</taxon>
        <taxon>Chlamydomonadaceae</taxon>
        <taxon>Chlamydomonas</taxon>
    </lineage>
</organism>
<evidence type="ECO:0000256" key="4">
    <source>
        <dbReference type="ARBA" id="ARBA00022670"/>
    </source>
</evidence>
<proteinExistence type="predicted"/>
<dbReference type="PaxDb" id="3055-EDO99228"/>
<evidence type="ECO:0000256" key="1">
    <source>
        <dbReference type="ARBA" id="ARBA00001947"/>
    </source>
</evidence>
<feature type="region of interest" description="Disordered" evidence="10">
    <location>
        <begin position="1329"/>
        <end position="1353"/>
    </location>
</feature>
<keyword evidence="5" id="KW-0479">Metal-binding</keyword>
<dbReference type="Proteomes" id="UP000006906">
    <property type="component" value="Chromosome 16"/>
</dbReference>
<dbReference type="SMART" id="SM01360">
    <property type="entry name" value="A2M"/>
    <property type="match status" value="1"/>
</dbReference>
<dbReference type="GO" id="GO:0005576">
    <property type="term" value="C:extracellular region"/>
    <property type="evidence" value="ECO:0007669"/>
    <property type="project" value="UniProtKB-SubCell"/>
</dbReference>
<sequence length="2191" mass="227876">MSWIRGDVRLRGLLLVLGTFALVGIEHVSERTVKLKYFLQKALPLNVVLTTPEALSNSDSASVGLYGRQALTAVFSRPVLALGSDFGTPASEQKLPFRLNCPVPGKARWVSTTIARFDPDVDWPTDLDCELTWNAGLTSYDGAPLQLGDTTASRKLSTTPQSLVIIDVLSDKADELTDGRWASSLGLPDDSYQEVPPDGRIVMLSSGNVHLATLQSYLKVAEGAQGKGAEAAFTLAPCQSPVPWIFRYTSATGTGTQGATTPLSLDVNTTCVEVSPKNLKPDTVYAVRLPVGSRYFGLSGPLQSEAVAPFRSLRPFRFYFQQSSWQNVWAGTKYRRFDLGLLHGLGSAVTPAALAGRISLCARGPGGACSPVPFSLSLVDKGLARLSVDSLKPGTQHTITVAGAASIIDGYDQALQGSSLTFYTSYIAYSFVGPALSNVALLEPADVDSLAWPFVSHGPPPLNPDQPLYEPAFANRIDAWEVDISVERNRVMLLKSVVQSFGQMNLQSIFGAPAASVAVPIELRTIGSGADWQQLALSLAGAKVRVVSFCCSLGGISDAKLLVRSGLSLNVVQLGDTFRAWLLDSSEGGAAVSGATVYIHVLPKNGRSSVIHTRPDAVMLGTCVTGADGVCTITKNSDSDWSQVAAFALTTDGRAAVLPSAGYISPDSPPANYVASLVADRRVIVPGDSLKVTGFVQKVSATGLKLPAESWVVVEVSPNWQASASGASGGTTTGGGGVISPGHMLRTQIDGASGVLHVEVPVPADARLQPYTLQLRLPKAGTAPASGARPDDATAAGWSDVAGSLGFTVADPRPPTAELKVDVPPWVLPTAAVALKLTAVSYVGAPVDNSPITVTWSHSKASGVIKLTTGLDGVASTTLDLGALPDMNRTTAYDTLSIAAEWVGPTRELTQKSATIILADGPARLQLQTSLDTDVPGVAFALGAQLTSNVEGTAITGVAVTATLKPDTSAGPAACADTPSCATTSGTGLDAGCQLALPCVGRFVLEACATTASGPVCANQTLGRNTTEWSLDPLDSFPAPNFLTDKASYKIGESATVRFQNPWAGARLMLTWGNNYASKHEVVASLPAGLASHTFGPMGNECLGGCSVSFVLDVPRLSASALPLPPPEQLKVSKLYDPRAPATYSQQLSLKVLPENELAVTVAVAAAPGVTAGSITDADGKQLLSIEPGSEATVTVTVGSVGAGASVTVYGVDKAFLDLLPYPLPAPQQEVVLRLAAAVAAYGPSAYRLAPGAVQAVFAKLMSRLTGLDPWLPADTTVRPGDTGAYFRTPYYSPSATASAAAVDMEDAAYLALYTSPLTYLASGTATDDQSKGVAAPESGGSSGSGGSSSKTDSSITVRQEADFIVTPLFATAVTDASGVARVAFTAPPNLGTLGTFVLRAFAASGAAAKYGSGEAKLAVRRALSLTPSVPRFVRVGDQFEAGVVVTVGSASASVTVSLKLENAADNPLTLNGVTSKTVTFAAGGGLQQEVRFSFTAVTIASATLVFDAVDSAAGGGSDSLSLEVPVFGQQGDVWVATSFAFKALPASDSDVVQWQEGLALPDAVPGSGGLALTAGVGYWPSIAATYDNLAQRQDDYSGYAYAQPSMLWAVQPPLLQRYGQPASAAGPEALLHTAYTNLGRLTLSNVGLVYSDPSRWYSWTPTRTDMYLNSWALFLAAEHAASGKALSGDLAAAYATDWSGLAGNLVPLWRAAVERQLIQNARDARRYPNTKNAYEDWYTMAWVRLAMGPNWNPPTWLEFPINNDLSLATLLNAVTAKNAGRETRVLLSLYLQALGSAAPSSPLVANTVAEVTSALRTQGRTAYVATGPGAASAASLDEQALALLLLLRSGATHQLIPKLAAYVANPSQAGGSVGWFSMYPSEAAQGLAGVALAAYDEARGSTKPDVELFADVNGLTVLEATFRTGANAPVSNTTAWEDLPSPRTGSPSELNIEVTGTGEVSVAASLHFVPSALLSFPSYRGLYVEAALQQVDPRTGGPTGGRLAAVPLGSVVALTVQLTTPDDLGAVTLSVMMPGGLKPLDPNLVAGADSACTDSWVDSSSWGYVYRWYYWFPICPAQETRPSVVTFKYLSLHAGTSSVIIKAVAATAGTFVVPPTRAWVDEQPELMGSTASAKISVCADCAGPTYGALPPPAKPCPADCSGNGVCNLKTGKCVCNAYWTRADCSRMVPA</sequence>
<dbReference type="EMBL" id="CM008977">
    <property type="protein sequence ID" value="PNW72419.1"/>
    <property type="molecule type" value="Genomic_DNA"/>
</dbReference>
<evidence type="ECO:0000256" key="9">
    <source>
        <dbReference type="ARBA" id="ARBA00023049"/>
    </source>
</evidence>
<evidence type="ECO:0000259" key="11">
    <source>
        <dbReference type="SMART" id="SM01360"/>
    </source>
</evidence>
<dbReference type="GO" id="GO:0046872">
    <property type="term" value="F:metal ion binding"/>
    <property type="evidence" value="ECO:0007669"/>
    <property type="project" value="UniProtKB-KW"/>
</dbReference>
<dbReference type="Gene3D" id="2.60.40.3710">
    <property type="match status" value="1"/>
</dbReference>
<dbReference type="GO" id="GO:0008237">
    <property type="term" value="F:metallopeptidase activity"/>
    <property type="evidence" value="ECO:0007669"/>
    <property type="project" value="UniProtKB-KW"/>
</dbReference>
<dbReference type="Pfam" id="PF00207">
    <property type="entry name" value="A2M"/>
    <property type="match status" value="1"/>
</dbReference>
<feature type="domain" description="Alpha-2-macroglobulin" evidence="11">
    <location>
        <begin position="1367"/>
        <end position="1461"/>
    </location>
</feature>
<dbReference type="InParanoid" id="A0A2K3CVV8"/>
<keyword evidence="6" id="KW-0732">Signal</keyword>
<dbReference type="Gramene" id="PNW72419">
    <property type="protein sequence ID" value="PNW72419"/>
    <property type="gene ID" value="CHLRE_16g677765v5"/>
</dbReference>
<evidence type="ECO:0000256" key="5">
    <source>
        <dbReference type="ARBA" id="ARBA00022723"/>
    </source>
</evidence>
<dbReference type="Pfam" id="PF17973">
    <property type="entry name" value="bMG10"/>
    <property type="match status" value="1"/>
</dbReference>
<dbReference type="ExpressionAtlas" id="A0A2K3CVV8">
    <property type="expression patterns" value="baseline"/>
</dbReference>
<evidence type="ECO:0000256" key="7">
    <source>
        <dbReference type="ARBA" id="ARBA00022801"/>
    </source>
</evidence>
<name>A0A2K3CVV8_CHLRE</name>
<comment type="cofactor">
    <cofactor evidence="1">
        <name>Zn(2+)</name>
        <dbReference type="ChEBI" id="CHEBI:29105"/>
    </cofactor>
</comment>
<reference evidence="12 13" key="1">
    <citation type="journal article" date="2007" name="Science">
        <title>The Chlamydomonas genome reveals the evolution of key animal and plant functions.</title>
        <authorList>
            <person name="Merchant S.S."/>
            <person name="Prochnik S.E."/>
            <person name="Vallon O."/>
            <person name="Harris E.H."/>
            <person name="Karpowicz S.J."/>
            <person name="Witman G.B."/>
            <person name="Terry A."/>
            <person name="Salamov A."/>
            <person name="Fritz-Laylin L.K."/>
            <person name="Marechal-Drouard L."/>
            <person name="Marshall W.F."/>
            <person name="Qu L.H."/>
            <person name="Nelson D.R."/>
            <person name="Sanderfoot A.A."/>
            <person name="Spalding M.H."/>
            <person name="Kapitonov V.V."/>
            <person name="Ren Q."/>
            <person name="Ferris P."/>
            <person name="Lindquist E."/>
            <person name="Shapiro H."/>
            <person name="Lucas S.M."/>
            <person name="Grimwood J."/>
            <person name="Schmutz J."/>
            <person name="Cardol P."/>
            <person name="Cerutti H."/>
            <person name="Chanfreau G."/>
            <person name="Chen C.L."/>
            <person name="Cognat V."/>
            <person name="Croft M.T."/>
            <person name="Dent R."/>
            <person name="Dutcher S."/>
            <person name="Fernandez E."/>
            <person name="Fukuzawa H."/>
            <person name="Gonzalez-Ballester D."/>
            <person name="Gonzalez-Halphen D."/>
            <person name="Hallmann A."/>
            <person name="Hanikenne M."/>
            <person name="Hippler M."/>
            <person name="Inwood W."/>
            <person name="Jabbari K."/>
            <person name="Kalanon M."/>
            <person name="Kuras R."/>
            <person name="Lefebvre P.A."/>
            <person name="Lemaire S.D."/>
            <person name="Lobanov A.V."/>
            <person name="Lohr M."/>
            <person name="Manuell A."/>
            <person name="Meier I."/>
            <person name="Mets L."/>
            <person name="Mittag M."/>
            <person name="Mittelmeier T."/>
            <person name="Moroney J.V."/>
            <person name="Moseley J."/>
            <person name="Napoli C."/>
            <person name="Nedelcu A.M."/>
            <person name="Niyogi K."/>
            <person name="Novoselov S.V."/>
            <person name="Paulsen I.T."/>
            <person name="Pazour G."/>
            <person name="Purton S."/>
            <person name="Ral J.P."/>
            <person name="Riano-Pachon D.M."/>
            <person name="Riekhof W."/>
            <person name="Rymarquis L."/>
            <person name="Schroda M."/>
            <person name="Stern D."/>
            <person name="Umen J."/>
            <person name="Willows R."/>
            <person name="Wilson N."/>
            <person name="Zimmer S.L."/>
            <person name="Allmer J."/>
            <person name="Balk J."/>
            <person name="Bisova K."/>
            <person name="Chen C.J."/>
            <person name="Elias M."/>
            <person name="Gendler K."/>
            <person name="Hauser C."/>
            <person name="Lamb M.R."/>
            <person name="Ledford H."/>
            <person name="Long J.C."/>
            <person name="Minagawa J."/>
            <person name="Page M.D."/>
            <person name="Pan J."/>
            <person name="Pootakham W."/>
            <person name="Roje S."/>
            <person name="Rose A."/>
            <person name="Stahlberg E."/>
            <person name="Terauchi A.M."/>
            <person name="Yang P."/>
            <person name="Ball S."/>
            <person name="Bowler C."/>
            <person name="Dieckmann C.L."/>
            <person name="Gladyshev V.N."/>
            <person name="Green P."/>
            <person name="Jorgensen R."/>
            <person name="Mayfield S."/>
            <person name="Mueller-Roeber B."/>
            <person name="Rajamani S."/>
            <person name="Sayre R.T."/>
            <person name="Brokstein P."/>
            <person name="Dubchak I."/>
            <person name="Goodstein D."/>
            <person name="Hornick L."/>
            <person name="Huang Y.W."/>
            <person name="Jhaveri J."/>
            <person name="Luo Y."/>
            <person name="Martinez D."/>
            <person name="Ngau W.C."/>
            <person name="Otillar B."/>
            <person name="Poliakov A."/>
            <person name="Porter A."/>
            <person name="Szajkowski L."/>
            <person name="Werner G."/>
            <person name="Zhou K."/>
            <person name="Grigoriev I.V."/>
            <person name="Rokhsar D.S."/>
            <person name="Grossman A.R."/>
        </authorList>
    </citation>
    <scope>NUCLEOTIDE SEQUENCE [LARGE SCALE GENOMIC DNA]</scope>
    <source>
        <strain evidence="13">CC-503</strain>
    </source>
</reference>
<dbReference type="PANTHER" id="PTHR13062:SF12">
    <property type="entry name" value="ALPHA-2-MACROGLOBULIN DOMAIN-CONTAINING PROTEIN"/>
    <property type="match status" value="1"/>
</dbReference>
<comment type="subcellular location">
    <subcellularLocation>
        <location evidence="2">Secreted</location>
    </subcellularLocation>
</comment>
<protein>
    <recommendedName>
        <fullName evidence="11">Alpha-2-macroglobulin domain-containing protein</fullName>
    </recommendedName>
</protein>
<dbReference type="PANTHER" id="PTHR13062">
    <property type="entry name" value="COLLAGENASE"/>
    <property type="match status" value="1"/>
</dbReference>
<dbReference type="Gene3D" id="2.10.25.10">
    <property type="entry name" value="Laminin"/>
    <property type="match status" value="1"/>
</dbReference>
<keyword evidence="7" id="KW-0378">Hydrolase</keyword>
<gene>
    <name evidence="12" type="ORF">CHLRE_16g677765v5</name>
</gene>
<keyword evidence="8" id="KW-0862">Zinc</keyword>
<evidence type="ECO:0000256" key="2">
    <source>
        <dbReference type="ARBA" id="ARBA00004613"/>
    </source>
</evidence>
<dbReference type="GeneID" id="5724447"/>
<dbReference type="GO" id="GO:0006508">
    <property type="term" value="P:proteolysis"/>
    <property type="evidence" value="ECO:0007669"/>
    <property type="project" value="UniProtKB-KW"/>
</dbReference>